<keyword evidence="3" id="KW-0804">Transcription</keyword>
<dbReference type="CDD" id="cd04770">
    <property type="entry name" value="HTH_HMRTR"/>
    <property type="match status" value="1"/>
</dbReference>
<keyword evidence="2" id="KW-0238">DNA-binding</keyword>
<keyword evidence="6" id="KW-1185">Reference proteome</keyword>
<dbReference type="SMART" id="SM00422">
    <property type="entry name" value="HTH_MERR"/>
    <property type="match status" value="1"/>
</dbReference>
<dbReference type="Gene3D" id="1.10.1660.10">
    <property type="match status" value="1"/>
</dbReference>
<organism evidence="5 6">
    <name type="scientific">Ornithinibacter aureus</name>
    <dbReference type="NCBI Taxonomy" id="622664"/>
    <lineage>
        <taxon>Bacteria</taxon>
        <taxon>Bacillati</taxon>
        <taxon>Actinomycetota</taxon>
        <taxon>Actinomycetes</taxon>
        <taxon>Micrococcales</taxon>
        <taxon>Intrasporangiaceae</taxon>
        <taxon>Ornithinibacter</taxon>
    </lineage>
</organism>
<evidence type="ECO:0000256" key="3">
    <source>
        <dbReference type="ARBA" id="ARBA00023163"/>
    </source>
</evidence>
<feature type="domain" description="HTH merR-type" evidence="4">
    <location>
        <begin position="1"/>
        <end position="69"/>
    </location>
</feature>
<keyword evidence="1" id="KW-0805">Transcription regulation</keyword>
<name>A0ABP8K036_9MICO</name>
<dbReference type="InterPro" id="IPR009061">
    <property type="entry name" value="DNA-bd_dom_put_sf"/>
</dbReference>
<evidence type="ECO:0000313" key="5">
    <source>
        <dbReference type="EMBL" id="GAA4398255.1"/>
    </source>
</evidence>
<comment type="caution">
    <text evidence="5">The sequence shown here is derived from an EMBL/GenBank/DDBJ whole genome shotgun (WGS) entry which is preliminary data.</text>
</comment>
<reference evidence="6" key="1">
    <citation type="journal article" date="2019" name="Int. J. Syst. Evol. Microbiol.">
        <title>The Global Catalogue of Microorganisms (GCM) 10K type strain sequencing project: providing services to taxonomists for standard genome sequencing and annotation.</title>
        <authorList>
            <consortium name="The Broad Institute Genomics Platform"/>
            <consortium name="The Broad Institute Genome Sequencing Center for Infectious Disease"/>
            <person name="Wu L."/>
            <person name="Ma J."/>
        </authorList>
    </citation>
    <scope>NUCLEOTIDE SEQUENCE [LARGE SCALE GENOMIC DNA]</scope>
    <source>
        <strain evidence="6">JCM 17738</strain>
    </source>
</reference>
<dbReference type="Pfam" id="PF09278">
    <property type="entry name" value="MerR-DNA-bind"/>
    <property type="match status" value="1"/>
</dbReference>
<dbReference type="Proteomes" id="UP001500390">
    <property type="component" value="Unassembled WGS sequence"/>
</dbReference>
<dbReference type="InterPro" id="IPR000551">
    <property type="entry name" value="MerR-type_HTH_dom"/>
</dbReference>
<dbReference type="InterPro" id="IPR047057">
    <property type="entry name" value="MerR_fam"/>
</dbReference>
<dbReference type="PANTHER" id="PTHR30204:SF94">
    <property type="entry name" value="HEAVY METAL-DEPENDENT TRANSCRIPTIONAL REGULATOR HI_0293-RELATED"/>
    <property type="match status" value="1"/>
</dbReference>
<dbReference type="PANTHER" id="PTHR30204">
    <property type="entry name" value="REDOX-CYCLING DRUG-SENSING TRANSCRIPTIONAL ACTIVATOR SOXR"/>
    <property type="match status" value="1"/>
</dbReference>
<dbReference type="SUPFAM" id="SSF46955">
    <property type="entry name" value="Putative DNA-binding domain"/>
    <property type="match status" value="1"/>
</dbReference>
<evidence type="ECO:0000256" key="2">
    <source>
        <dbReference type="ARBA" id="ARBA00023125"/>
    </source>
</evidence>
<dbReference type="RefSeq" id="WP_159902023.1">
    <property type="nucleotide sequence ID" value="NZ_BAABFX010000032.1"/>
</dbReference>
<dbReference type="InterPro" id="IPR015358">
    <property type="entry name" value="Tscrpt_reg_MerR_DNA-bd"/>
</dbReference>
<gene>
    <name evidence="5" type="ORF">GCM10023153_22880</name>
</gene>
<evidence type="ECO:0000313" key="6">
    <source>
        <dbReference type="Proteomes" id="UP001500390"/>
    </source>
</evidence>
<sequence>MRIGHLADATGTTTKALRFYEAQGLLALAARTSSGYRDYPRETVSRIRFIHRGQAAGLTLAQIRQILDLRDRGQPPCTHVQGLLQTRLDEIDEQISKLTALRDTITALQEHAADPDPAGCSPDDICRYL</sequence>
<protein>
    <submittedName>
        <fullName evidence="5">Hypoxia response transcriptional regulator</fullName>
    </submittedName>
</protein>
<dbReference type="PROSITE" id="PS50937">
    <property type="entry name" value="HTH_MERR_2"/>
    <property type="match status" value="1"/>
</dbReference>
<proteinExistence type="predicted"/>
<dbReference type="PRINTS" id="PR00040">
    <property type="entry name" value="HTHMERR"/>
</dbReference>
<dbReference type="Pfam" id="PF00376">
    <property type="entry name" value="MerR"/>
    <property type="match status" value="1"/>
</dbReference>
<evidence type="ECO:0000259" key="4">
    <source>
        <dbReference type="PROSITE" id="PS50937"/>
    </source>
</evidence>
<accession>A0ABP8K036</accession>
<dbReference type="EMBL" id="BAABFX010000032">
    <property type="protein sequence ID" value="GAA4398255.1"/>
    <property type="molecule type" value="Genomic_DNA"/>
</dbReference>
<evidence type="ECO:0000256" key="1">
    <source>
        <dbReference type="ARBA" id="ARBA00023015"/>
    </source>
</evidence>